<organism evidence="1 2">
    <name type="scientific">Datura stramonium</name>
    <name type="common">Jimsonweed</name>
    <name type="synonym">Common thornapple</name>
    <dbReference type="NCBI Taxonomy" id="4076"/>
    <lineage>
        <taxon>Eukaryota</taxon>
        <taxon>Viridiplantae</taxon>
        <taxon>Streptophyta</taxon>
        <taxon>Embryophyta</taxon>
        <taxon>Tracheophyta</taxon>
        <taxon>Spermatophyta</taxon>
        <taxon>Magnoliopsida</taxon>
        <taxon>eudicotyledons</taxon>
        <taxon>Gunneridae</taxon>
        <taxon>Pentapetalae</taxon>
        <taxon>asterids</taxon>
        <taxon>lamiids</taxon>
        <taxon>Solanales</taxon>
        <taxon>Solanaceae</taxon>
        <taxon>Solanoideae</taxon>
        <taxon>Datureae</taxon>
        <taxon>Datura</taxon>
    </lineage>
</organism>
<gene>
    <name evidence="1" type="ORF">HAX54_016630</name>
</gene>
<evidence type="ECO:0000313" key="2">
    <source>
        <dbReference type="Proteomes" id="UP000823775"/>
    </source>
</evidence>
<name>A0ABS8UKF3_DATST</name>
<accession>A0ABS8UKF3</accession>
<sequence>MTLTRIGAANKPNTGTSDITLGIIVNPTIIAVNIKMLTTLIAAQHRHAEDDPLYFMDDTFKTLRAMGAHGPEAVEFFMYQLKDVTHDWFELWVSECSTTTFAPAWTELERAFMKRFLFEEARFALATKFEQLE</sequence>
<reference evidence="1 2" key="1">
    <citation type="journal article" date="2021" name="BMC Genomics">
        <title>Datura genome reveals duplications of psychoactive alkaloid biosynthetic genes and high mutation rate following tissue culture.</title>
        <authorList>
            <person name="Rajewski A."/>
            <person name="Carter-House D."/>
            <person name="Stajich J."/>
            <person name="Litt A."/>
        </authorList>
    </citation>
    <scope>NUCLEOTIDE SEQUENCE [LARGE SCALE GENOMIC DNA]</scope>
    <source>
        <strain evidence="1">AR-01</strain>
    </source>
</reference>
<comment type="caution">
    <text evidence="1">The sequence shown here is derived from an EMBL/GenBank/DDBJ whole genome shotgun (WGS) entry which is preliminary data.</text>
</comment>
<evidence type="ECO:0008006" key="3">
    <source>
        <dbReference type="Google" id="ProtNLM"/>
    </source>
</evidence>
<dbReference type="EMBL" id="JACEIK010002080">
    <property type="protein sequence ID" value="MCD9558930.1"/>
    <property type="molecule type" value="Genomic_DNA"/>
</dbReference>
<dbReference type="Proteomes" id="UP000823775">
    <property type="component" value="Unassembled WGS sequence"/>
</dbReference>
<evidence type="ECO:0000313" key="1">
    <source>
        <dbReference type="EMBL" id="MCD9558930.1"/>
    </source>
</evidence>
<keyword evidence="2" id="KW-1185">Reference proteome</keyword>
<proteinExistence type="predicted"/>
<protein>
    <recommendedName>
        <fullName evidence="3">Retrotransposon gag domain-containing protein</fullName>
    </recommendedName>
</protein>